<dbReference type="AlphaFoldDB" id="A0A7L4URU8"/>
<keyword evidence="3" id="KW-1185">Reference proteome</keyword>
<dbReference type="OrthoDB" id="1034479at2"/>
<dbReference type="InterPro" id="IPR000866">
    <property type="entry name" value="AhpC/TSA"/>
</dbReference>
<protein>
    <submittedName>
        <fullName evidence="2">AhpC/TSA family protein</fullName>
    </submittedName>
</protein>
<name>A0A7L4URU8_BALHA</name>
<evidence type="ECO:0000313" key="3">
    <source>
        <dbReference type="Proteomes" id="UP000251835"/>
    </source>
</evidence>
<proteinExistence type="predicted"/>
<comment type="caution">
    <text evidence="2">The sequence shown here is derived from an EMBL/GenBank/DDBJ whole genome shotgun (WGS) entry which is preliminary data.</text>
</comment>
<dbReference type="EMBL" id="QENZ01000003">
    <property type="protein sequence ID" value="PVX52379.1"/>
    <property type="molecule type" value="Genomic_DNA"/>
</dbReference>
<evidence type="ECO:0000313" key="2">
    <source>
        <dbReference type="EMBL" id="PVX52379.1"/>
    </source>
</evidence>
<dbReference type="Pfam" id="PF00578">
    <property type="entry name" value="AhpC-TSA"/>
    <property type="match status" value="1"/>
</dbReference>
<organism evidence="2 3">
    <name type="scientific">Balneicella halophila</name>
    <dbReference type="NCBI Taxonomy" id="1537566"/>
    <lineage>
        <taxon>Bacteria</taxon>
        <taxon>Pseudomonadati</taxon>
        <taxon>Bacteroidota</taxon>
        <taxon>Bacteroidia</taxon>
        <taxon>Bacteroidales</taxon>
        <taxon>Balneicellaceae</taxon>
        <taxon>Balneicella</taxon>
    </lineage>
</organism>
<gene>
    <name evidence="2" type="ORF">C7377_0693</name>
</gene>
<reference evidence="2 3" key="1">
    <citation type="submission" date="2018-05" db="EMBL/GenBank/DDBJ databases">
        <title>Genomic Encyclopedia of Type Strains, Phase IV (KMG-IV): sequencing the most valuable type-strain genomes for metagenomic binning, comparative biology and taxonomic classification.</title>
        <authorList>
            <person name="Goeker M."/>
        </authorList>
    </citation>
    <scope>NUCLEOTIDE SEQUENCE [LARGE SCALE GENOMIC DNA]</scope>
    <source>
        <strain evidence="2 3">DSM 28579</strain>
    </source>
</reference>
<sequence length="392" mass="45033">MKLIIKIAGILIISFLITQCKKEQNAQNQNTVNAEIKGLKNGDLVVFALGSYNDRQEKIDSVLYDGSSDDFTFQTQGKDVAATIYVVPEGEVYNIKDKNKLYFFLEGYSTIDIEADANSLMYAEISGGIYDKPELKEIKKYQEKTWELEKQAKSMLNETQQEGWDNTKNADVLRRADNIMKKADTIQSSEVSRLEREFVNNNPDIAYSAELLYGDTYFKENATADEFERVFMNLSERVRRTRVGKTVYELMLAKKLTQLGEQAPSFNVKTVKNTKVSLDDLRGKYALICFWETWEDCMLFGLNLKGKKLRSKVDNNKLAVLNIIASDQGYYDYRAPKIGPNWMFSIDLDRSVFRTYGVLHSRTYFLLDSNGMIFMKGELNNESIEAINKEVY</sequence>
<dbReference type="InterPro" id="IPR036249">
    <property type="entry name" value="Thioredoxin-like_sf"/>
</dbReference>
<dbReference type="Gene3D" id="3.40.30.10">
    <property type="entry name" value="Glutaredoxin"/>
    <property type="match status" value="1"/>
</dbReference>
<evidence type="ECO:0000259" key="1">
    <source>
        <dbReference type="Pfam" id="PF00578"/>
    </source>
</evidence>
<feature type="domain" description="Alkyl hydroperoxide reductase subunit C/ Thiol specific antioxidant" evidence="1">
    <location>
        <begin position="260"/>
        <end position="373"/>
    </location>
</feature>
<dbReference type="GO" id="GO:0016209">
    <property type="term" value="F:antioxidant activity"/>
    <property type="evidence" value="ECO:0007669"/>
    <property type="project" value="InterPro"/>
</dbReference>
<dbReference type="SUPFAM" id="SSF52833">
    <property type="entry name" value="Thioredoxin-like"/>
    <property type="match status" value="1"/>
</dbReference>
<accession>A0A7L4URU8</accession>
<dbReference type="RefSeq" id="WP_116495916.1">
    <property type="nucleotide sequence ID" value="NZ_QENZ01000003.1"/>
</dbReference>
<dbReference type="GO" id="GO:0016491">
    <property type="term" value="F:oxidoreductase activity"/>
    <property type="evidence" value="ECO:0007669"/>
    <property type="project" value="InterPro"/>
</dbReference>
<dbReference type="Proteomes" id="UP000251835">
    <property type="component" value="Unassembled WGS sequence"/>
</dbReference>